<name>A0A9N7VKF5_PLEPL</name>
<organism evidence="2 3">
    <name type="scientific">Pleuronectes platessa</name>
    <name type="common">European plaice</name>
    <dbReference type="NCBI Taxonomy" id="8262"/>
    <lineage>
        <taxon>Eukaryota</taxon>
        <taxon>Metazoa</taxon>
        <taxon>Chordata</taxon>
        <taxon>Craniata</taxon>
        <taxon>Vertebrata</taxon>
        <taxon>Euteleostomi</taxon>
        <taxon>Actinopterygii</taxon>
        <taxon>Neopterygii</taxon>
        <taxon>Teleostei</taxon>
        <taxon>Neoteleostei</taxon>
        <taxon>Acanthomorphata</taxon>
        <taxon>Carangaria</taxon>
        <taxon>Pleuronectiformes</taxon>
        <taxon>Pleuronectoidei</taxon>
        <taxon>Pleuronectidae</taxon>
        <taxon>Pleuronectes</taxon>
    </lineage>
</organism>
<evidence type="ECO:0000313" key="2">
    <source>
        <dbReference type="EMBL" id="CAB1449875.1"/>
    </source>
</evidence>
<evidence type="ECO:0000256" key="1">
    <source>
        <dbReference type="SAM" id="MobiDB-lite"/>
    </source>
</evidence>
<sequence>MSPTKARISVPTSSTAKIRQRGGRQQQLSSFLALLFSLFPELDLSLRLEVAEVAATHRPTCQDDTWHGRCHCLNVLITRPHSDLGTSVVILRAPVPPRPCSHAGRVVLYWPERDLELTLPPAAVLAGNKEAAPCQRGSSKPFQCVWAGWGGGEGECWHRGVGW</sequence>
<protein>
    <submittedName>
        <fullName evidence="2">Uncharacterized protein</fullName>
    </submittedName>
</protein>
<keyword evidence="3" id="KW-1185">Reference proteome</keyword>
<comment type="caution">
    <text evidence="2">The sequence shown here is derived from an EMBL/GenBank/DDBJ whole genome shotgun (WGS) entry which is preliminary data.</text>
</comment>
<feature type="region of interest" description="Disordered" evidence="1">
    <location>
        <begin position="1"/>
        <end position="20"/>
    </location>
</feature>
<proteinExistence type="predicted"/>
<dbReference type="EMBL" id="CADEAL010004031">
    <property type="protein sequence ID" value="CAB1449875.1"/>
    <property type="molecule type" value="Genomic_DNA"/>
</dbReference>
<gene>
    <name evidence="2" type="ORF">PLEPLA_LOCUS37561</name>
</gene>
<accession>A0A9N7VKF5</accession>
<dbReference type="AlphaFoldDB" id="A0A9N7VKF5"/>
<evidence type="ECO:0000313" key="3">
    <source>
        <dbReference type="Proteomes" id="UP001153269"/>
    </source>
</evidence>
<dbReference type="Proteomes" id="UP001153269">
    <property type="component" value="Unassembled WGS sequence"/>
</dbReference>
<reference evidence="2" key="1">
    <citation type="submission" date="2020-03" db="EMBL/GenBank/DDBJ databases">
        <authorList>
            <person name="Weist P."/>
        </authorList>
    </citation>
    <scope>NUCLEOTIDE SEQUENCE</scope>
</reference>